<evidence type="ECO:0000313" key="14">
    <source>
        <dbReference type="EMBL" id="BAV92149.1"/>
    </source>
</evidence>
<dbReference type="OrthoDB" id="9774907at2"/>
<dbReference type="InterPro" id="IPR018094">
    <property type="entry name" value="Thymidylate_kinase"/>
</dbReference>
<dbReference type="GO" id="GO:0004798">
    <property type="term" value="F:dTMP kinase activity"/>
    <property type="evidence" value="ECO:0007669"/>
    <property type="project" value="UniProtKB-UniRule"/>
</dbReference>
<dbReference type="FunFam" id="3.40.50.300:FF:000225">
    <property type="entry name" value="Thymidylate kinase"/>
    <property type="match status" value="1"/>
</dbReference>
<evidence type="ECO:0000256" key="2">
    <source>
        <dbReference type="ARBA" id="ARBA00012980"/>
    </source>
</evidence>
<dbReference type="Gene3D" id="3.40.50.300">
    <property type="entry name" value="P-loop containing nucleotide triphosphate hydrolases"/>
    <property type="match status" value="1"/>
</dbReference>
<evidence type="ECO:0000256" key="10">
    <source>
        <dbReference type="ARBA" id="ARBA00048743"/>
    </source>
</evidence>
<dbReference type="PROSITE" id="PS01331">
    <property type="entry name" value="THYMIDYLATE_KINASE"/>
    <property type="match status" value="1"/>
</dbReference>
<sequence>MFISFEGIDGSGKSTVIRMLAEYLQHSGYKPLLTREPGGCTLGHSLRPILLNARTSGLSCRAELYLFLADRAQHVREVIRPALKAGQIVLCDRYTDSTLAYQGYGRGLNPEHLRRINEMATGGLLPDLTLLLNLPVHCGLTRAVQRNREEGTVLSEGRFDAESQAFHEVVRQGYLALAAEESSRFVIIDAARPAGDVVLQCLSAVENVLRQRGKGLD</sequence>
<evidence type="ECO:0000256" key="7">
    <source>
        <dbReference type="ARBA" id="ARBA00022777"/>
    </source>
</evidence>
<keyword evidence="7 12" id="KW-0418">Kinase</keyword>
<feature type="binding site" evidence="12">
    <location>
        <begin position="7"/>
        <end position="14"/>
    </location>
    <ligand>
        <name>ATP</name>
        <dbReference type="ChEBI" id="CHEBI:30616"/>
    </ligand>
</feature>
<keyword evidence="8 12" id="KW-0067">ATP-binding</keyword>
<proteinExistence type="inferred from homology"/>
<dbReference type="EMBL" id="AP017368">
    <property type="protein sequence ID" value="BAV92149.1"/>
    <property type="molecule type" value="Genomic_DNA"/>
</dbReference>
<feature type="domain" description="Thymidylate kinase-like" evidence="13">
    <location>
        <begin position="5"/>
        <end position="197"/>
    </location>
</feature>
<dbReference type="CDD" id="cd01672">
    <property type="entry name" value="TMPK"/>
    <property type="match status" value="1"/>
</dbReference>
<evidence type="ECO:0000256" key="12">
    <source>
        <dbReference type="HAMAP-Rule" id="MF_00165"/>
    </source>
</evidence>
<dbReference type="GO" id="GO:0005524">
    <property type="term" value="F:ATP binding"/>
    <property type="evidence" value="ECO:0007669"/>
    <property type="project" value="UniProtKB-UniRule"/>
</dbReference>
<dbReference type="InterPro" id="IPR039430">
    <property type="entry name" value="Thymidylate_kin-like_dom"/>
</dbReference>
<evidence type="ECO:0000256" key="6">
    <source>
        <dbReference type="ARBA" id="ARBA00022741"/>
    </source>
</evidence>
<dbReference type="PANTHER" id="PTHR10344:SF4">
    <property type="entry name" value="UMP-CMP KINASE 2, MITOCHONDRIAL"/>
    <property type="match status" value="1"/>
</dbReference>
<dbReference type="GO" id="GO:0005829">
    <property type="term" value="C:cytosol"/>
    <property type="evidence" value="ECO:0007669"/>
    <property type="project" value="TreeGrafter"/>
</dbReference>
<evidence type="ECO:0000256" key="4">
    <source>
        <dbReference type="ARBA" id="ARBA00022679"/>
    </source>
</evidence>
<dbReference type="EC" id="2.7.4.9" evidence="2 12"/>
<comment type="catalytic activity">
    <reaction evidence="10 12">
        <text>dTMP + ATP = dTDP + ADP</text>
        <dbReference type="Rhea" id="RHEA:13517"/>
        <dbReference type="ChEBI" id="CHEBI:30616"/>
        <dbReference type="ChEBI" id="CHEBI:58369"/>
        <dbReference type="ChEBI" id="CHEBI:63528"/>
        <dbReference type="ChEBI" id="CHEBI:456216"/>
        <dbReference type="EC" id="2.7.4.9"/>
    </reaction>
</comment>
<evidence type="ECO:0000256" key="8">
    <source>
        <dbReference type="ARBA" id="ARBA00022840"/>
    </source>
</evidence>
<gene>
    <name evidence="12 14" type="primary">tmk</name>
    <name evidence="14" type="ORF">RSDT_0637</name>
</gene>
<evidence type="ECO:0000256" key="5">
    <source>
        <dbReference type="ARBA" id="ARBA00022727"/>
    </source>
</evidence>
<dbReference type="Proteomes" id="UP000242645">
    <property type="component" value="Chromosome"/>
</dbReference>
<dbReference type="NCBIfam" id="TIGR00041">
    <property type="entry name" value="DTMP_kinase"/>
    <property type="match status" value="1"/>
</dbReference>
<accession>A0A1J1DTZ1</accession>
<evidence type="ECO:0000256" key="1">
    <source>
        <dbReference type="ARBA" id="ARBA00009776"/>
    </source>
</evidence>
<dbReference type="HAMAP" id="MF_00165">
    <property type="entry name" value="Thymidylate_kinase"/>
    <property type="match status" value="1"/>
</dbReference>
<evidence type="ECO:0000313" key="15">
    <source>
        <dbReference type="Proteomes" id="UP000242645"/>
    </source>
</evidence>
<comment type="similarity">
    <text evidence="1 12">Belongs to the thymidylate kinase family.</text>
</comment>
<dbReference type="GO" id="GO:0006227">
    <property type="term" value="P:dUDP biosynthetic process"/>
    <property type="evidence" value="ECO:0007669"/>
    <property type="project" value="TreeGrafter"/>
</dbReference>
<protein>
    <recommendedName>
        <fullName evidence="3 12">Thymidylate kinase</fullName>
        <ecNumber evidence="2 12">2.7.4.9</ecNumber>
    </recommendedName>
    <alternativeName>
        <fullName evidence="9 12">dTMP kinase</fullName>
    </alternativeName>
</protein>
<dbReference type="PANTHER" id="PTHR10344">
    <property type="entry name" value="THYMIDYLATE KINASE"/>
    <property type="match status" value="1"/>
</dbReference>
<dbReference type="RefSeq" id="WP_096400506.1">
    <property type="nucleotide sequence ID" value="NZ_AP017368.1"/>
</dbReference>
<keyword evidence="15" id="KW-1185">Reference proteome</keyword>
<dbReference type="GO" id="GO:0006235">
    <property type="term" value="P:dTTP biosynthetic process"/>
    <property type="evidence" value="ECO:0007669"/>
    <property type="project" value="UniProtKB-UniRule"/>
</dbReference>
<keyword evidence="5 12" id="KW-0545">Nucleotide biosynthesis</keyword>
<comment type="function">
    <text evidence="11 12">Phosphorylation of dTMP to form dTDP in both de novo and salvage pathways of dTTP synthesis.</text>
</comment>
<keyword evidence="6 12" id="KW-0547">Nucleotide-binding</keyword>
<evidence type="ECO:0000259" key="13">
    <source>
        <dbReference type="Pfam" id="PF02223"/>
    </source>
</evidence>
<dbReference type="AlphaFoldDB" id="A0A1J1DTZ1"/>
<dbReference type="SUPFAM" id="SSF52540">
    <property type="entry name" value="P-loop containing nucleoside triphosphate hydrolases"/>
    <property type="match status" value="1"/>
</dbReference>
<keyword evidence="4 12" id="KW-0808">Transferase</keyword>
<evidence type="ECO:0000256" key="3">
    <source>
        <dbReference type="ARBA" id="ARBA00017144"/>
    </source>
</evidence>
<evidence type="ECO:0000256" key="11">
    <source>
        <dbReference type="ARBA" id="ARBA00057735"/>
    </source>
</evidence>
<organism evidence="14 15">
    <name type="scientific">Candidatus Desulfovibrio trichonymphae</name>
    <dbReference type="NCBI Taxonomy" id="1725232"/>
    <lineage>
        <taxon>Bacteria</taxon>
        <taxon>Pseudomonadati</taxon>
        <taxon>Thermodesulfobacteriota</taxon>
        <taxon>Desulfovibrionia</taxon>
        <taxon>Desulfovibrionales</taxon>
        <taxon>Desulfovibrionaceae</taxon>
        <taxon>Desulfovibrio</taxon>
    </lineage>
</organism>
<dbReference type="InterPro" id="IPR027417">
    <property type="entry name" value="P-loop_NTPase"/>
</dbReference>
<dbReference type="Pfam" id="PF02223">
    <property type="entry name" value="Thymidylate_kin"/>
    <property type="match status" value="1"/>
</dbReference>
<dbReference type="KEGG" id="dtr:RSDT_0637"/>
<dbReference type="InterPro" id="IPR018095">
    <property type="entry name" value="Thymidylate_kin_CS"/>
</dbReference>
<name>A0A1J1DTZ1_9BACT</name>
<dbReference type="GO" id="GO:0006233">
    <property type="term" value="P:dTDP biosynthetic process"/>
    <property type="evidence" value="ECO:0007669"/>
    <property type="project" value="InterPro"/>
</dbReference>
<reference evidence="14 15" key="1">
    <citation type="journal article" date="2017" name="ISME J.">
        <title>Genome of 'Ca. Desulfovibrio trichonymphae', an H2-oxidizing bacterium in a tripartite symbiotic system within a protist cell in the termite gut.</title>
        <authorList>
            <person name="Kuwahara H."/>
            <person name="Yuki M."/>
            <person name="Izawa K."/>
            <person name="Ohkuma M."/>
            <person name="Hongoh Y."/>
        </authorList>
    </citation>
    <scope>NUCLEOTIDE SEQUENCE [LARGE SCALE GENOMIC DNA]</scope>
    <source>
        <strain evidence="14 15">Rs-N31</strain>
    </source>
</reference>
<evidence type="ECO:0000256" key="9">
    <source>
        <dbReference type="ARBA" id="ARBA00029962"/>
    </source>
</evidence>